<dbReference type="EMBL" id="FOMW01000002">
    <property type="protein sequence ID" value="SFD78651.1"/>
    <property type="molecule type" value="Genomic_DNA"/>
</dbReference>
<reference evidence="2 3" key="1">
    <citation type="submission" date="2016-10" db="EMBL/GenBank/DDBJ databases">
        <authorList>
            <person name="de Groot N.N."/>
        </authorList>
    </citation>
    <scope>NUCLEOTIDE SEQUENCE [LARGE SCALE GENOMIC DNA]</scope>
    <source>
        <strain evidence="2 3">DSM 11443</strain>
    </source>
</reference>
<dbReference type="STRING" id="74348.SAMN04488523_102391"/>
<keyword evidence="3" id="KW-1185">Reference proteome</keyword>
<organism evidence="2 3">
    <name type="scientific">Sulfitobacter brevis</name>
    <dbReference type="NCBI Taxonomy" id="74348"/>
    <lineage>
        <taxon>Bacteria</taxon>
        <taxon>Pseudomonadati</taxon>
        <taxon>Pseudomonadota</taxon>
        <taxon>Alphaproteobacteria</taxon>
        <taxon>Rhodobacterales</taxon>
        <taxon>Roseobacteraceae</taxon>
        <taxon>Sulfitobacter</taxon>
    </lineage>
</organism>
<feature type="signal peptide" evidence="1">
    <location>
        <begin position="1"/>
        <end position="18"/>
    </location>
</feature>
<evidence type="ECO:0000256" key="1">
    <source>
        <dbReference type="SAM" id="SignalP"/>
    </source>
</evidence>
<dbReference type="InterPro" id="IPR036249">
    <property type="entry name" value="Thioredoxin-like_sf"/>
</dbReference>
<evidence type="ECO:0000313" key="2">
    <source>
        <dbReference type="EMBL" id="SFD78651.1"/>
    </source>
</evidence>
<dbReference type="OrthoDB" id="7726503at2"/>
<evidence type="ECO:0000313" key="3">
    <source>
        <dbReference type="Proteomes" id="UP000198977"/>
    </source>
</evidence>
<accession>A0A1I1V6I8</accession>
<proteinExistence type="predicted"/>
<keyword evidence="1" id="KW-0732">Signal</keyword>
<gene>
    <name evidence="2" type="ORF">SAMN04488523_102391</name>
</gene>
<dbReference type="Proteomes" id="UP000198977">
    <property type="component" value="Unassembled WGS sequence"/>
</dbReference>
<name>A0A1I1V6I8_9RHOB</name>
<feature type="chain" id="PRO_5011681211" evidence="1">
    <location>
        <begin position="19"/>
        <end position="163"/>
    </location>
</feature>
<dbReference type="RefSeq" id="WP_093922595.1">
    <property type="nucleotide sequence ID" value="NZ_FOMW01000002.1"/>
</dbReference>
<protein>
    <submittedName>
        <fullName evidence="2">Uncharacterized protein</fullName>
    </submittedName>
</protein>
<sequence length="163" mass="17584">MKSLALAGLVLLAAPVAADTDIFSLTGAERRAFQAEVRALLLDEPEIVRKALAPPPYQGGVYAEAAAADLDTLDTLKSQVLSGAKIALFVGEGCEDCARAIEELQVISETTGQEFILHDISDPAVAKVAETLEMDDLPFYVMSDRILRGWMPAMVLTRYLSED</sequence>
<dbReference type="SUPFAM" id="SSF52833">
    <property type="entry name" value="Thioredoxin-like"/>
    <property type="match status" value="1"/>
</dbReference>
<dbReference type="AlphaFoldDB" id="A0A1I1V6I8"/>